<organism evidence="4 5">
    <name type="scientific">Penicillium capsulatum</name>
    <dbReference type="NCBI Taxonomy" id="69766"/>
    <lineage>
        <taxon>Eukaryota</taxon>
        <taxon>Fungi</taxon>
        <taxon>Dikarya</taxon>
        <taxon>Ascomycota</taxon>
        <taxon>Pezizomycotina</taxon>
        <taxon>Eurotiomycetes</taxon>
        <taxon>Eurotiomycetidae</taxon>
        <taxon>Eurotiales</taxon>
        <taxon>Aspergillaceae</taxon>
        <taxon>Penicillium</taxon>
    </lineage>
</organism>
<dbReference type="Gene3D" id="2.130.10.10">
    <property type="entry name" value="YVTN repeat-like/Quinoprotein amine dehydrogenase"/>
    <property type="match status" value="1"/>
</dbReference>
<keyword evidence="2" id="KW-0853">WD repeat</keyword>
<dbReference type="AlphaFoldDB" id="A0A9W9IPJ3"/>
<reference evidence="4" key="2">
    <citation type="journal article" date="2023" name="IMA Fungus">
        <title>Comparative genomic study of the Penicillium genus elucidates a diverse pangenome and 15 lateral gene transfer events.</title>
        <authorList>
            <person name="Petersen C."/>
            <person name="Sorensen T."/>
            <person name="Nielsen M.R."/>
            <person name="Sondergaard T.E."/>
            <person name="Sorensen J.L."/>
            <person name="Fitzpatrick D.A."/>
            <person name="Frisvad J.C."/>
            <person name="Nielsen K.L."/>
        </authorList>
    </citation>
    <scope>NUCLEOTIDE SEQUENCE</scope>
    <source>
        <strain evidence="4">IBT 21917</strain>
    </source>
</reference>
<proteinExistence type="inferred from homology"/>
<dbReference type="PANTHER" id="PTHR19842">
    <property type="entry name" value="G BETA-LIKE PROTEIN GBL"/>
    <property type="match status" value="1"/>
</dbReference>
<feature type="compositionally biased region" description="Basic residues" evidence="3">
    <location>
        <begin position="689"/>
        <end position="698"/>
    </location>
</feature>
<dbReference type="PANTHER" id="PTHR19842:SF2">
    <property type="entry name" value="WD REPEAT PROTEIN (AFU_ORTHOLOGUE AFUA_5G04300)"/>
    <property type="match status" value="1"/>
</dbReference>
<dbReference type="PROSITE" id="PS50082">
    <property type="entry name" value="WD_REPEATS_2"/>
    <property type="match status" value="1"/>
</dbReference>
<feature type="compositionally biased region" description="Basic residues" evidence="3">
    <location>
        <begin position="668"/>
        <end position="677"/>
    </location>
</feature>
<accession>A0A9W9IPJ3</accession>
<feature type="compositionally biased region" description="Low complexity" evidence="3">
    <location>
        <begin position="7"/>
        <end position="20"/>
    </location>
</feature>
<protein>
    <recommendedName>
        <fullName evidence="6">WD repeat protein</fullName>
    </recommendedName>
</protein>
<feature type="repeat" description="WD" evidence="2">
    <location>
        <begin position="203"/>
        <end position="225"/>
    </location>
</feature>
<dbReference type="EMBL" id="JAPQKO010000002">
    <property type="protein sequence ID" value="KAJ5179476.1"/>
    <property type="molecule type" value="Genomic_DNA"/>
</dbReference>
<dbReference type="Pfam" id="PF00400">
    <property type="entry name" value="WD40"/>
    <property type="match status" value="2"/>
</dbReference>
<feature type="region of interest" description="Disordered" evidence="3">
    <location>
        <begin position="657"/>
        <end position="710"/>
    </location>
</feature>
<feature type="region of interest" description="Disordered" evidence="3">
    <location>
        <begin position="527"/>
        <end position="570"/>
    </location>
</feature>
<dbReference type="GO" id="GO:0031929">
    <property type="term" value="P:TOR signaling"/>
    <property type="evidence" value="ECO:0007669"/>
    <property type="project" value="InterPro"/>
</dbReference>
<gene>
    <name evidence="4" type="ORF">N7492_002686</name>
</gene>
<evidence type="ECO:0000256" key="3">
    <source>
        <dbReference type="SAM" id="MobiDB-lite"/>
    </source>
</evidence>
<evidence type="ECO:0000313" key="5">
    <source>
        <dbReference type="Proteomes" id="UP001146351"/>
    </source>
</evidence>
<dbReference type="InterPro" id="IPR015943">
    <property type="entry name" value="WD40/YVTN_repeat-like_dom_sf"/>
</dbReference>
<dbReference type="SUPFAM" id="SSF69322">
    <property type="entry name" value="Tricorn protease domain 2"/>
    <property type="match status" value="1"/>
</dbReference>
<dbReference type="GO" id="GO:0031931">
    <property type="term" value="C:TORC1 complex"/>
    <property type="evidence" value="ECO:0007669"/>
    <property type="project" value="InterPro"/>
</dbReference>
<dbReference type="SMART" id="SM00320">
    <property type="entry name" value="WD40"/>
    <property type="match status" value="6"/>
</dbReference>
<evidence type="ECO:0000256" key="2">
    <source>
        <dbReference type="PROSITE-ProRule" id="PRU00221"/>
    </source>
</evidence>
<dbReference type="GO" id="GO:0031932">
    <property type="term" value="C:TORC2 complex"/>
    <property type="evidence" value="ECO:0007669"/>
    <property type="project" value="InterPro"/>
</dbReference>
<dbReference type="InterPro" id="IPR001680">
    <property type="entry name" value="WD40_rpt"/>
</dbReference>
<evidence type="ECO:0000256" key="1">
    <source>
        <dbReference type="ARBA" id="ARBA00009890"/>
    </source>
</evidence>
<name>A0A9W9IPJ3_9EURO</name>
<dbReference type="GO" id="GO:0032956">
    <property type="term" value="P:regulation of actin cytoskeleton organization"/>
    <property type="evidence" value="ECO:0007669"/>
    <property type="project" value="TreeGrafter"/>
</dbReference>
<dbReference type="Proteomes" id="UP001146351">
    <property type="component" value="Unassembled WGS sequence"/>
</dbReference>
<evidence type="ECO:0008006" key="6">
    <source>
        <dbReference type="Google" id="ProtNLM"/>
    </source>
</evidence>
<keyword evidence="5" id="KW-1185">Reference proteome</keyword>
<comment type="caution">
    <text evidence="4">The sequence shown here is derived from an EMBL/GenBank/DDBJ whole genome shotgun (WGS) entry which is preliminary data.</text>
</comment>
<evidence type="ECO:0000313" key="4">
    <source>
        <dbReference type="EMBL" id="KAJ5179476.1"/>
    </source>
</evidence>
<reference evidence="4" key="1">
    <citation type="submission" date="2022-11" db="EMBL/GenBank/DDBJ databases">
        <authorList>
            <person name="Petersen C."/>
        </authorList>
    </citation>
    <scope>NUCLEOTIDE SEQUENCE</scope>
    <source>
        <strain evidence="4">IBT 21917</strain>
    </source>
</reference>
<sequence>MSSSEYRASTSPSGSGSPSPRSSPVPRAPRRSGRSKNQPLTYNVRQLLGLESQISDGLESFGVDGGDTQAHIESAHIESEHPTDIKGSNLSKLIWDRELCGLDRRNQIRTAVSSDLQPWKAWKGASNDVLALAWSPDGTKFAAGATTQSDEYNRDKNLLVGDLVQGTLYDLPAHWVRRPNQTSGVDQRLFTTVSSAQWVGQDLYTASYDRTVKIWDVKDNERPLCRQTLNHNSEVVTIALSEYHPNLVATGTNSFGFWDIKEGCDARHTSLPINRTSRQKNHIELTPTNLVWGHTASTKNLLVGGMSERSQDDYQVPLCGHLGLWRVNPDSVTPLKVSPDSQNVFDVKWHPRLPKFATATTYSPSMSLPSGMRSVLTIYGLSSDKFLTTHQLPCPAQDMNELTFCPMDSIYVTASCTDGITYVWDVRNPGTTVHRLQHGDSLQPLNHEYPRELTDSGVNLALWGTTIDQFYTGASDGCLKQWDIRRAPENVLVTTTANLAEGIVSGSFSPDKSHLLLGDHSGGIHVLSSGPCADPDDRDFKEIGPASSEDTESPSGLRNPAEVEAPDPDSGVELAKELISSGQLEMHPIYGPVQGTSYDGPYASWARDNGQSLTPDQLKLAPLRAEYQMRQFDGPPLHDRPGLDAESLRVVQQHFNLAYARSANPPKNGKRTHKRKREGSTPSSSAMVKKPKKKRKRRDLAPLSPMSEAV</sequence>
<dbReference type="OrthoDB" id="10248252at2759"/>
<comment type="similarity">
    <text evidence="1">Belongs to the WD repeat LST8 family.</text>
</comment>
<dbReference type="InterPro" id="IPR037588">
    <property type="entry name" value="MLST8"/>
</dbReference>
<feature type="region of interest" description="Disordered" evidence="3">
    <location>
        <begin position="1"/>
        <end position="40"/>
    </location>
</feature>